<evidence type="ECO:0000256" key="1">
    <source>
        <dbReference type="SAM" id="MobiDB-lite"/>
    </source>
</evidence>
<reference evidence="3 4" key="1">
    <citation type="submission" date="2021-01" db="EMBL/GenBank/DDBJ databases">
        <title>Actinoplanes sp. nov. LDG1-06 isolated from lichen.</title>
        <authorList>
            <person name="Saeng-In P."/>
            <person name="Phongsopitanun W."/>
            <person name="Kanchanasin P."/>
            <person name="Yuki M."/>
            <person name="Kudo T."/>
            <person name="Ohkuma M."/>
            <person name="Tanasupawat S."/>
        </authorList>
    </citation>
    <scope>NUCLEOTIDE SEQUENCE [LARGE SCALE GENOMIC DNA]</scope>
    <source>
        <strain evidence="3 4">LDG1-06</strain>
    </source>
</reference>
<comment type="caution">
    <text evidence="3">The sequence shown here is derived from an EMBL/GenBank/DDBJ whole genome shotgun (WGS) entry which is preliminary data.</text>
</comment>
<feature type="transmembrane region" description="Helical" evidence="2">
    <location>
        <begin position="62"/>
        <end position="80"/>
    </location>
</feature>
<dbReference type="EMBL" id="JAENHP010000006">
    <property type="protein sequence ID" value="MBM2617995.1"/>
    <property type="molecule type" value="Genomic_DNA"/>
</dbReference>
<keyword evidence="2" id="KW-0472">Membrane</keyword>
<sequence>MTVGVAAGDRDYRELSGPAKPQPKAGARPLRRGRLFGMRVGQLVATQVAAVAVAVGAVNGPIGGVAGGVLAVAILALTWLRLRRRWAFEWLGVGLRFGGRRHTAAIDTGPTALLRFLAPGARVEQTDLAGDPAAVVVDGHGLTAVLELGDPAGLLAEDAPDLPSPASLLPSAEAELPPVLIQLLMTGAPAPALRAGAGTPANSYRQLTEGRLLGHSRALLAVRVLRAEGWSEDELRRSLSGLVRKLVRRLSAVPARPLGEAAALRVIAELAHDDGVGTAQETWPGLRIGGLSQTTFRLRRWPDPRVETSRRLVSRMLTLPASATTVSLIAGPQAAHGPTPLDMTVRLATPEPQSLGVATQALRKLLSAEHASAQRLDGEHLQGLFATLPLGGVPSAVPGLPADGVQPAELLEGLQLPVGTSGLMLGRNRHGNPVVSRLFRPEQTRALLVGGVRCAQLVALRAMALGARVVVQTARPRAWEPFVRGAAVPGESIAVVPPGRPIEIPPGSALHPLLIVVDIGPVGADNRPGEGWQATLVVRDEFSAADVDVASRADLLILQPLRPEEATLIGGALGLGEVAQWMTRIRPDMVGVVNRRAVRWAALAHTPIETQLVGPPGR</sequence>
<dbReference type="InterPro" id="IPR021368">
    <property type="entry name" value="T7SS_EccE"/>
</dbReference>
<gene>
    <name evidence="3" type="primary">eccE</name>
    <name evidence="3" type="ORF">JIG36_20765</name>
</gene>
<name>A0ABS2ADT0_9ACTN</name>
<keyword evidence="2" id="KW-1133">Transmembrane helix</keyword>
<accession>A0ABS2ADT0</accession>
<evidence type="ECO:0000256" key="2">
    <source>
        <dbReference type="SAM" id="Phobius"/>
    </source>
</evidence>
<protein>
    <submittedName>
        <fullName evidence="3">Type VII secretion protein EccE</fullName>
    </submittedName>
</protein>
<organism evidence="3 4">
    <name type="scientific">Paractinoplanes ovalisporus</name>
    <dbReference type="NCBI Taxonomy" id="2810368"/>
    <lineage>
        <taxon>Bacteria</taxon>
        <taxon>Bacillati</taxon>
        <taxon>Actinomycetota</taxon>
        <taxon>Actinomycetes</taxon>
        <taxon>Micromonosporales</taxon>
        <taxon>Micromonosporaceae</taxon>
        <taxon>Paractinoplanes</taxon>
    </lineage>
</organism>
<keyword evidence="4" id="KW-1185">Reference proteome</keyword>
<evidence type="ECO:0000313" key="4">
    <source>
        <dbReference type="Proteomes" id="UP000632138"/>
    </source>
</evidence>
<feature type="region of interest" description="Disordered" evidence="1">
    <location>
        <begin position="1"/>
        <end position="28"/>
    </location>
</feature>
<dbReference type="Proteomes" id="UP000632138">
    <property type="component" value="Unassembled WGS sequence"/>
</dbReference>
<keyword evidence="2" id="KW-0812">Transmembrane</keyword>
<dbReference type="NCBIfam" id="TIGR03923">
    <property type="entry name" value="T7SS_EccE"/>
    <property type="match status" value="1"/>
</dbReference>
<evidence type="ECO:0000313" key="3">
    <source>
        <dbReference type="EMBL" id="MBM2617995.1"/>
    </source>
</evidence>
<proteinExistence type="predicted"/>